<dbReference type="InterPro" id="IPR008207">
    <property type="entry name" value="Sig_transdc_His_kin_Hpt_dom"/>
</dbReference>
<comment type="caution">
    <text evidence="10">The sequence shown here is derived from an EMBL/GenBank/DDBJ whole genome shotgun (WGS) entry which is preliminary data.</text>
</comment>
<proteinExistence type="predicted"/>
<dbReference type="PANTHER" id="PTHR47233:SF3">
    <property type="entry name" value="CHEMOTAXIS PROTEIN CHEV"/>
    <property type="match status" value="1"/>
</dbReference>
<dbReference type="SUPFAM" id="SSF50341">
    <property type="entry name" value="CheW-like"/>
    <property type="match status" value="1"/>
</dbReference>
<dbReference type="PROSITE" id="PS50851">
    <property type="entry name" value="CHEW"/>
    <property type="match status" value="1"/>
</dbReference>
<reference evidence="10 11" key="1">
    <citation type="submission" date="2019-02" db="EMBL/GenBank/DDBJ databases">
        <title>Deep-cultivation of Planctomycetes and their phenomic and genomic characterization uncovers novel biology.</title>
        <authorList>
            <person name="Wiegand S."/>
            <person name="Jogler M."/>
            <person name="Boedeker C."/>
            <person name="Pinto D."/>
            <person name="Vollmers J."/>
            <person name="Rivas-Marin E."/>
            <person name="Kohn T."/>
            <person name="Peeters S.H."/>
            <person name="Heuer A."/>
            <person name="Rast P."/>
            <person name="Oberbeckmann S."/>
            <person name="Bunk B."/>
            <person name="Jeske O."/>
            <person name="Meyerdierks A."/>
            <person name="Storesund J.E."/>
            <person name="Kallscheuer N."/>
            <person name="Luecker S."/>
            <person name="Lage O.M."/>
            <person name="Pohl T."/>
            <person name="Merkel B.J."/>
            <person name="Hornburger P."/>
            <person name="Mueller R.-W."/>
            <person name="Bruemmer F."/>
            <person name="Labrenz M."/>
            <person name="Spormann A.M."/>
            <person name="Op Den Camp H."/>
            <person name="Overmann J."/>
            <person name="Amann R."/>
            <person name="Jetten M.S.M."/>
            <person name="Mascher T."/>
            <person name="Medema M.H."/>
            <person name="Devos D.P."/>
            <person name="Kaster A.-K."/>
            <person name="Ovreas L."/>
            <person name="Rohde M."/>
            <person name="Galperin M.Y."/>
            <person name="Jogler C."/>
        </authorList>
    </citation>
    <scope>NUCLEOTIDE SEQUENCE [LARGE SCALE GENOMIC DNA]</scope>
    <source>
        <strain evidence="10 11">Enr8</strain>
    </source>
</reference>
<dbReference type="GO" id="GO:0004672">
    <property type="term" value="F:protein kinase activity"/>
    <property type="evidence" value="ECO:0007669"/>
    <property type="project" value="UniProtKB-ARBA"/>
</dbReference>
<feature type="domain" description="Response regulatory" evidence="7">
    <location>
        <begin position="195"/>
        <end position="321"/>
    </location>
</feature>
<dbReference type="RefSeq" id="WP_146432672.1">
    <property type="nucleotide sequence ID" value="NZ_SJPF01000003.1"/>
</dbReference>
<dbReference type="Gene3D" id="2.40.50.180">
    <property type="entry name" value="CheA-289, Domain 4"/>
    <property type="match status" value="1"/>
</dbReference>
<dbReference type="Pfam" id="PF00072">
    <property type="entry name" value="Response_reg"/>
    <property type="match status" value="1"/>
</dbReference>
<dbReference type="Gene3D" id="2.30.30.40">
    <property type="entry name" value="SH3 Domains"/>
    <property type="match status" value="1"/>
</dbReference>
<evidence type="ECO:0000256" key="1">
    <source>
        <dbReference type="ARBA" id="ARBA00022553"/>
    </source>
</evidence>
<dbReference type="InterPro" id="IPR036061">
    <property type="entry name" value="CheW-like_dom_sf"/>
</dbReference>
<dbReference type="InterPro" id="IPR011006">
    <property type="entry name" value="CheY-like_superfamily"/>
</dbReference>
<dbReference type="Pfam" id="PF01627">
    <property type="entry name" value="Hpt"/>
    <property type="match status" value="1"/>
</dbReference>
<sequence length="492" mass="53925">MTKDTLPFVLSTDGMPMANISNVLLQQEILLESGTNELEVLVFQVGRFTFGINVAKVREVLPRPEMTALPQAHPSVLGVFQLRNKVVPCVSLREHLQIQGDAGEDQQVILTDFNQMQTAFTVDAVARIHRVSWEKIMAVPAVMATGRMPITAVGQVDGQLVSMLDFEMIADQITEKTLREDAVDNPHELPRERLRIVVADDSVTVRQAMTAMLSASGYTQIQAFENGKLCWDWLESQWQAKQKLSLIADLLISDVEMPQIDGFHLTKRVKDHPGLCKLPVLLYSSIVTPDNAKKGEAVGADAQISKPELHRVVAIADELILGRPVTPATGNPVPRPAAPAPAPQPPKPAAAAPAARPAPPPAPAAPPAPSPVAPADQEDSAFNSNLLNTFRMELKERTEELGEWIVAETHDRRALLRTLHSVKSASQVVPLHEVSQAVHQMEEIAQNQQLEVPEIIGYLARLTDWLILLSMNRQPLDELLKRCPDLAASAAN</sequence>
<dbReference type="InterPro" id="IPR002545">
    <property type="entry name" value="CheW-lke_dom"/>
</dbReference>
<dbReference type="AlphaFoldDB" id="A0A5C5V3G1"/>
<dbReference type="SUPFAM" id="SSF52172">
    <property type="entry name" value="CheY-like"/>
    <property type="match status" value="1"/>
</dbReference>
<evidence type="ECO:0000256" key="2">
    <source>
        <dbReference type="ARBA" id="ARBA00022679"/>
    </source>
</evidence>
<feature type="compositionally biased region" description="Pro residues" evidence="6">
    <location>
        <begin position="356"/>
        <end position="372"/>
    </location>
</feature>
<evidence type="ECO:0000259" key="9">
    <source>
        <dbReference type="PROSITE" id="PS50894"/>
    </source>
</evidence>
<dbReference type="PANTHER" id="PTHR47233">
    <property type="entry name" value="CHEMOTAXIS PROTEIN CHEV"/>
    <property type="match status" value="1"/>
</dbReference>
<protein>
    <submittedName>
        <fullName evidence="10">Chemotaxis protein CheV</fullName>
    </submittedName>
</protein>
<organism evidence="10 11">
    <name type="scientific">Blastopirellula retiformator</name>
    <dbReference type="NCBI Taxonomy" id="2527970"/>
    <lineage>
        <taxon>Bacteria</taxon>
        <taxon>Pseudomonadati</taxon>
        <taxon>Planctomycetota</taxon>
        <taxon>Planctomycetia</taxon>
        <taxon>Pirellulales</taxon>
        <taxon>Pirellulaceae</taxon>
        <taxon>Blastopirellula</taxon>
    </lineage>
</organism>
<feature type="domain" description="CheW-like" evidence="8">
    <location>
        <begin position="37"/>
        <end position="175"/>
    </location>
</feature>
<dbReference type="Gene3D" id="3.40.50.2300">
    <property type="match status" value="1"/>
</dbReference>
<evidence type="ECO:0000259" key="7">
    <source>
        <dbReference type="PROSITE" id="PS50110"/>
    </source>
</evidence>
<feature type="modified residue" description="Phosphohistidine" evidence="4">
    <location>
        <position position="420"/>
    </location>
</feature>
<evidence type="ECO:0000313" key="10">
    <source>
        <dbReference type="EMBL" id="TWT33106.1"/>
    </source>
</evidence>
<dbReference type="InterPro" id="IPR001789">
    <property type="entry name" value="Sig_transdc_resp-reg_receiver"/>
</dbReference>
<evidence type="ECO:0000259" key="8">
    <source>
        <dbReference type="PROSITE" id="PS50851"/>
    </source>
</evidence>
<feature type="region of interest" description="Disordered" evidence="6">
    <location>
        <begin position="324"/>
        <end position="378"/>
    </location>
</feature>
<evidence type="ECO:0000256" key="6">
    <source>
        <dbReference type="SAM" id="MobiDB-lite"/>
    </source>
</evidence>
<keyword evidence="11" id="KW-1185">Reference proteome</keyword>
<dbReference type="Pfam" id="PF01584">
    <property type="entry name" value="CheW"/>
    <property type="match status" value="1"/>
</dbReference>
<dbReference type="InterPro" id="IPR036641">
    <property type="entry name" value="HPT_dom_sf"/>
</dbReference>
<keyword evidence="2" id="KW-0808">Transferase</keyword>
<dbReference type="GO" id="GO:0006935">
    <property type="term" value="P:chemotaxis"/>
    <property type="evidence" value="ECO:0007669"/>
    <property type="project" value="InterPro"/>
</dbReference>
<name>A0A5C5V3G1_9BACT</name>
<dbReference type="Proteomes" id="UP000318878">
    <property type="component" value="Unassembled WGS sequence"/>
</dbReference>
<dbReference type="PROSITE" id="PS50110">
    <property type="entry name" value="RESPONSE_REGULATORY"/>
    <property type="match status" value="1"/>
</dbReference>
<keyword evidence="1 5" id="KW-0597">Phosphoprotein</keyword>
<dbReference type="GO" id="GO:0000160">
    <property type="term" value="P:phosphorelay signal transduction system"/>
    <property type="evidence" value="ECO:0007669"/>
    <property type="project" value="InterPro"/>
</dbReference>
<evidence type="ECO:0000256" key="4">
    <source>
        <dbReference type="PROSITE-ProRule" id="PRU00110"/>
    </source>
</evidence>
<keyword evidence="3" id="KW-0418">Kinase</keyword>
<evidence type="ECO:0000313" key="11">
    <source>
        <dbReference type="Proteomes" id="UP000318878"/>
    </source>
</evidence>
<dbReference type="SMART" id="SM00448">
    <property type="entry name" value="REC"/>
    <property type="match status" value="1"/>
</dbReference>
<dbReference type="Gene3D" id="1.20.120.160">
    <property type="entry name" value="HPT domain"/>
    <property type="match status" value="1"/>
</dbReference>
<feature type="domain" description="HPt" evidence="9">
    <location>
        <begin position="379"/>
        <end position="483"/>
    </location>
</feature>
<dbReference type="SMART" id="SM00260">
    <property type="entry name" value="CheW"/>
    <property type="match status" value="1"/>
</dbReference>
<dbReference type="PROSITE" id="PS50894">
    <property type="entry name" value="HPT"/>
    <property type="match status" value="1"/>
</dbReference>
<feature type="modified residue" description="4-aspartylphosphate" evidence="5">
    <location>
        <position position="254"/>
    </location>
</feature>
<feature type="compositionally biased region" description="Pro residues" evidence="6">
    <location>
        <begin position="333"/>
        <end position="348"/>
    </location>
</feature>
<dbReference type="OrthoDB" id="9806105at2"/>
<evidence type="ECO:0000256" key="3">
    <source>
        <dbReference type="ARBA" id="ARBA00022777"/>
    </source>
</evidence>
<dbReference type="SUPFAM" id="SSF47226">
    <property type="entry name" value="Histidine-containing phosphotransfer domain, HPT domain"/>
    <property type="match status" value="1"/>
</dbReference>
<gene>
    <name evidence="10" type="primary">cheV_1</name>
    <name evidence="10" type="ORF">Enr8_29260</name>
</gene>
<evidence type="ECO:0000256" key="5">
    <source>
        <dbReference type="PROSITE-ProRule" id="PRU00169"/>
    </source>
</evidence>
<dbReference type="EMBL" id="SJPF01000003">
    <property type="protein sequence ID" value="TWT33106.1"/>
    <property type="molecule type" value="Genomic_DNA"/>
</dbReference>
<accession>A0A5C5V3G1</accession>